<feature type="non-terminal residue" evidence="1">
    <location>
        <position position="1"/>
    </location>
</feature>
<dbReference type="AlphaFoldDB" id="A0A1J8Q0J5"/>
<proteinExistence type="predicted"/>
<evidence type="ECO:0000313" key="1">
    <source>
        <dbReference type="EMBL" id="OJA14597.1"/>
    </source>
</evidence>
<feature type="non-terminal residue" evidence="1">
    <location>
        <position position="51"/>
    </location>
</feature>
<comment type="caution">
    <text evidence="1">The sequence shown here is derived from an EMBL/GenBank/DDBJ whole genome shotgun (WGS) entry which is preliminary data.</text>
</comment>
<dbReference type="OrthoDB" id="2691276at2759"/>
<protein>
    <submittedName>
        <fullName evidence="1">Uncharacterized protein</fullName>
    </submittedName>
</protein>
<keyword evidence="2" id="KW-1185">Reference proteome</keyword>
<evidence type="ECO:0000313" key="2">
    <source>
        <dbReference type="Proteomes" id="UP000183567"/>
    </source>
</evidence>
<name>A0A1J8Q0J5_9AGAM</name>
<reference evidence="1 2" key="1">
    <citation type="submission" date="2016-03" db="EMBL/GenBank/DDBJ databases">
        <title>Comparative genomics of the ectomycorrhizal sister species Rhizopogon vinicolor and Rhizopogon vesiculosus (Basidiomycota: Boletales) reveals a divergence of the mating type B locus.</title>
        <authorList>
            <person name="Mujic A.B."/>
            <person name="Kuo A."/>
            <person name="Tritt A."/>
            <person name="Lipzen A."/>
            <person name="Chen C."/>
            <person name="Johnson J."/>
            <person name="Sharma A."/>
            <person name="Barry K."/>
            <person name="Grigoriev I.V."/>
            <person name="Spatafora J.W."/>
        </authorList>
    </citation>
    <scope>NUCLEOTIDE SEQUENCE [LARGE SCALE GENOMIC DNA]</scope>
    <source>
        <strain evidence="1 2">AM-OR11-056</strain>
    </source>
</reference>
<dbReference type="EMBL" id="LVVM01003565">
    <property type="protein sequence ID" value="OJA14597.1"/>
    <property type="molecule type" value="Genomic_DNA"/>
</dbReference>
<organism evidence="1 2">
    <name type="scientific">Rhizopogon vesiculosus</name>
    <dbReference type="NCBI Taxonomy" id="180088"/>
    <lineage>
        <taxon>Eukaryota</taxon>
        <taxon>Fungi</taxon>
        <taxon>Dikarya</taxon>
        <taxon>Basidiomycota</taxon>
        <taxon>Agaricomycotina</taxon>
        <taxon>Agaricomycetes</taxon>
        <taxon>Agaricomycetidae</taxon>
        <taxon>Boletales</taxon>
        <taxon>Suillineae</taxon>
        <taxon>Rhizopogonaceae</taxon>
        <taxon>Rhizopogon</taxon>
    </lineage>
</organism>
<accession>A0A1J8Q0J5</accession>
<sequence length="51" mass="5712">NYRNNLDIALEYFQAVLDECPAGHPHHVTALSDISHAILYGFTKGVGSWNR</sequence>
<dbReference type="Proteomes" id="UP000183567">
    <property type="component" value="Unassembled WGS sequence"/>
</dbReference>
<gene>
    <name evidence="1" type="ORF">AZE42_09855</name>
</gene>